<dbReference type="WBParaSite" id="L893_g23325.t1">
    <property type="protein sequence ID" value="L893_g23325.t1"/>
    <property type="gene ID" value="L893_g23325"/>
</dbReference>
<dbReference type="PANTHER" id="PTHR11255:SF109">
    <property type="entry name" value="DIACYLGLYCEROL KINASE ETA"/>
    <property type="match status" value="1"/>
</dbReference>
<dbReference type="SMART" id="SM00046">
    <property type="entry name" value="DAGKc"/>
    <property type="match status" value="1"/>
</dbReference>
<evidence type="ECO:0000256" key="13">
    <source>
        <dbReference type="ARBA" id="ARBA00022840"/>
    </source>
</evidence>
<dbReference type="CDD" id="cd20852">
    <property type="entry name" value="C1_DGK_typeII_rpt2"/>
    <property type="match status" value="1"/>
</dbReference>
<dbReference type="Gene3D" id="1.10.150.50">
    <property type="entry name" value="Transcription Factor, Ets-1"/>
    <property type="match status" value="1"/>
</dbReference>
<feature type="region of interest" description="Disordered" evidence="15">
    <location>
        <begin position="1217"/>
        <end position="1244"/>
    </location>
</feature>
<dbReference type="PROSITE" id="PS50105">
    <property type="entry name" value="SAM_DOMAIN"/>
    <property type="match status" value="1"/>
</dbReference>
<keyword evidence="11 14" id="KW-0418">Kinase</keyword>
<evidence type="ECO:0000256" key="7">
    <source>
        <dbReference type="ARBA" id="ARBA00022679"/>
    </source>
</evidence>
<comment type="function">
    <text evidence="2">Phosphorylates diacylglycerol (DAG) to generate phosphatidic acid (PA).</text>
</comment>
<dbReference type="GO" id="GO:0046486">
    <property type="term" value="P:glycerolipid metabolic process"/>
    <property type="evidence" value="ECO:0007669"/>
    <property type="project" value="UniProtKB-ARBA"/>
</dbReference>
<evidence type="ECO:0000256" key="10">
    <source>
        <dbReference type="ARBA" id="ARBA00022741"/>
    </source>
</evidence>
<evidence type="ECO:0000259" key="19">
    <source>
        <dbReference type="PROSITE" id="PS50146"/>
    </source>
</evidence>
<evidence type="ECO:0000256" key="12">
    <source>
        <dbReference type="ARBA" id="ARBA00022833"/>
    </source>
</evidence>
<feature type="domain" description="DAGKc" evidence="19">
    <location>
        <begin position="307"/>
        <end position="442"/>
    </location>
</feature>
<dbReference type="SMART" id="SM00233">
    <property type="entry name" value="PH"/>
    <property type="match status" value="1"/>
</dbReference>
<dbReference type="GO" id="GO:0004143">
    <property type="term" value="F:ATP-dependent diacylglycerol kinase activity"/>
    <property type="evidence" value="ECO:0007669"/>
    <property type="project" value="UniProtKB-EC"/>
</dbReference>
<dbReference type="PROSITE" id="PS00479">
    <property type="entry name" value="ZF_DAG_PE_1"/>
    <property type="match status" value="1"/>
</dbReference>
<keyword evidence="13 14" id="KW-0067">ATP-binding</keyword>
<name>A0A1I7Z7C7_9BILA</name>
<keyword evidence="6" id="KW-0597">Phosphoprotein</keyword>
<dbReference type="PANTHER" id="PTHR11255">
    <property type="entry name" value="DIACYLGLYCEROL KINASE"/>
    <property type="match status" value="1"/>
</dbReference>
<accession>A0A1I7Z7C7</accession>
<evidence type="ECO:0000259" key="16">
    <source>
        <dbReference type="PROSITE" id="PS50003"/>
    </source>
</evidence>
<evidence type="ECO:0000256" key="2">
    <source>
        <dbReference type="ARBA" id="ARBA00002064"/>
    </source>
</evidence>
<feature type="compositionally biased region" description="Basic and acidic residues" evidence="15">
    <location>
        <begin position="1217"/>
        <end position="1243"/>
    </location>
</feature>
<evidence type="ECO:0000259" key="17">
    <source>
        <dbReference type="PROSITE" id="PS50081"/>
    </source>
</evidence>
<feature type="region of interest" description="Disordered" evidence="15">
    <location>
        <begin position="1344"/>
        <end position="1378"/>
    </location>
</feature>
<dbReference type="GO" id="GO:0005737">
    <property type="term" value="C:cytoplasm"/>
    <property type="evidence" value="ECO:0007669"/>
    <property type="project" value="UniProtKB-SubCell"/>
</dbReference>
<dbReference type="SUPFAM" id="SSF50729">
    <property type="entry name" value="PH domain-like"/>
    <property type="match status" value="1"/>
</dbReference>
<evidence type="ECO:0000256" key="5">
    <source>
        <dbReference type="ARBA" id="ARBA00022490"/>
    </source>
</evidence>
<dbReference type="InterPro" id="IPR016064">
    <property type="entry name" value="NAD/diacylglycerol_kinase_sf"/>
</dbReference>
<keyword evidence="5" id="KW-0963">Cytoplasm</keyword>
<keyword evidence="9" id="KW-0677">Repeat</keyword>
<dbReference type="Gene3D" id="2.60.200.40">
    <property type="match status" value="1"/>
</dbReference>
<feature type="compositionally biased region" description="Basic and acidic residues" evidence="15">
    <location>
        <begin position="557"/>
        <end position="567"/>
    </location>
</feature>
<dbReference type="Proteomes" id="UP000095287">
    <property type="component" value="Unplaced"/>
</dbReference>
<feature type="domain" description="SAM" evidence="18">
    <location>
        <begin position="1276"/>
        <end position="1339"/>
    </location>
</feature>
<dbReference type="SMART" id="SM00045">
    <property type="entry name" value="DAGKa"/>
    <property type="match status" value="1"/>
</dbReference>
<dbReference type="GO" id="GO:0007200">
    <property type="term" value="P:phospholipase C-activating G protein-coupled receptor signaling pathway"/>
    <property type="evidence" value="ECO:0007669"/>
    <property type="project" value="InterPro"/>
</dbReference>
<dbReference type="InterPro" id="IPR000756">
    <property type="entry name" value="Diacylglycerol_kin_accessory"/>
</dbReference>
<feature type="compositionally biased region" description="Basic and acidic residues" evidence="15">
    <location>
        <begin position="1358"/>
        <end position="1372"/>
    </location>
</feature>
<dbReference type="EC" id="2.7.1.107" evidence="14"/>
<dbReference type="Gene3D" id="3.30.60.20">
    <property type="match status" value="2"/>
</dbReference>
<dbReference type="SMART" id="SM00454">
    <property type="entry name" value="SAM"/>
    <property type="match status" value="1"/>
</dbReference>
<dbReference type="Pfam" id="PF00609">
    <property type="entry name" value="DAGK_acc"/>
    <property type="match status" value="1"/>
</dbReference>
<feature type="compositionally biased region" description="Polar residues" evidence="15">
    <location>
        <begin position="676"/>
        <end position="690"/>
    </location>
</feature>
<comment type="catalytic activity">
    <reaction evidence="1 14">
        <text>a 1,2-diacyl-sn-glycerol + ATP = a 1,2-diacyl-sn-glycero-3-phosphate + ADP + H(+)</text>
        <dbReference type="Rhea" id="RHEA:10272"/>
        <dbReference type="ChEBI" id="CHEBI:15378"/>
        <dbReference type="ChEBI" id="CHEBI:17815"/>
        <dbReference type="ChEBI" id="CHEBI:30616"/>
        <dbReference type="ChEBI" id="CHEBI:58608"/>
        <dbReference type="ChEBI" id="CHEBI:456216"/>
        <dbReference type="EC" id="2.7.1.107"/>
    </reaction>
</comment>
<dbReference type="PROSITE" id="PS50003">
    <property type="entry name" value="PH_DOMAIN"/>
    <property type="match status" value="1"/>
</dbReference>
<dbReference type="Gene3D" id="2.30.29.30">
    <property type="entry name" value="Pleckstrin-homology domain (PH domain)/Phosphotyrosine-binding domain (PTB)"/>
    <property type="match status" value="1"/>
</dbReference>
<evidence type="ECO:0000256" key="9">
    <source>
        <dbReference type="ARBA" id="ARBA00022737"/>
    </source>
</evidence>
<dbReference type="InterPro" id="IPR001660">
    <property type="entry name" value="SAM"/>
</dbReference>
<keyword evidence="8" id="KW-0479">Metal-binding</keyword>
<dbReference type="InterPro" id="IPR037607">
    <property type="entry name" value="DGK"/>
</dbReference>
<dbReference type="Pfam" id="PF00130">
    <property type="entry name" value="C1_1"/>
    <property type="match status" value="2"/>
</dbReference>
<dbReference type="GO" id="GO:0046872">
    <property type="term" value="F:metal ion binding"/>
    <property type="evidence" value="ECO:0007669"/>
    <property type="project" value="UniProtKB-KW"/>
</dbReference>
<dbReference type="SUPFAM" id="SSF57889">
    <property type="entry name" value="Cysteine-rich domain"/>
    <property type="match status" value="2"/>
</dbReference>
<dbReference type="FunFam" id="2.60.200.40:FF:000012">
    <property type="entry name" value="Diacylglycerol kinase"/>
    <property type="match status" value="1"/>
</dbReference>
<comment type="similarity">
    <text evidence="4 14">Belongs to the eukaryotic diacylglycerol kinase family.</text>
</comment>
<dbReference type="SMART" id="SM00109">
    <property type="entry name" value="C1"/>
    <property type="match status" value="2"/>
</dbReference>
<keyword evidence="7 14" id="KW-0808">Transferase</keyword>
<proteinExistence type="inferred from homology"/>
<comment type="subcellular location">
    <subcellularLocation>
        <location evidence="3">Cytoplasm</location>
    </subcellularLocation>
</comment>
<evidence type="ECO:0000259" key="18">
    <source>
        <dbReference type="PROSITE" id="PS50105"/>
    </source>
</evidence>
<feature type="domain" description="PH" evidence="16">
    <location>
        <begin position="2"/>
        <end position="115"/>
    </location>
</feature>
<evidence type="ECO:0000256" key="1">
    <source>
        <dbReference type="ARBA" id="ARBA00001383"/>
    </source>
</evidence>
<dbReference type="PROSITE" id="PS50081">
    <property type="entry name" value="ZF_DAG_PE_2"/>
    <property type="match status" value="2"/>
</dbReference>
<dbReference type="SUPFAM" id="SSF111331">
    <property type="entry name" value="NAD kinase/diacylglycerol kinase-like"/>
    <property type="match status" value="2"/>
</dbReference>
<dbReference type="PROSITE" id="PS50146">
    <property type="entry name" value="DAGK"/>
    <property type="match status" value="1"/>
</dbReference>
<keyword evidence="10 14" id="KW-0547">Nucleotide-binding</keyword>
<keyword evidence="12" id="KW-0862">Zinc</keyword>
<dbReference type="GO" id="GO:0005886">
    <property type="term" value="C:plasma membrane"/>
    <property type="evidence" value="ECO:0007669"/>
    <property type="project" value="TreeGrafter"/>
</dbReference>
<evidence type="ECO:0000256" key="15">
    <source>
        <dbReference type="SAM" id="MobiDB-lite"/>
    </source>
</evidence>
<dbReference type="CDD" id="cd20800">
    <property type="entry name" value="C1_DGK_typeII_rpt1"/>
    <property type="match status" value="1"/>
</dbReference>
<dbReference type="InterPro" id="IPR001849">
    <property type="entry name" value="PH_domain"/>
</dbReference>
<dbReference type="Gene3D" id="3.40.50.10330">
    <property type="entry name" value="Probable inorganic polyphosphate/atp-NAD kinase, domain 1"/>
    <property type="match status" value="1"/>
</dbReference>
<evidence type="ECO:0000313" key="21">
    <source>
        <dbReference type="WBParaSite" id="L893_g23325.t1"/>
    </source>
</evidence>
<organism evidence="20 21">
    <name type="scientific">Steinernema glaseri</name>
    <dbReference type="NCBI Taxonomy" id="37863"/>
    <lineage>
        <taxon>Eukaryota</taxon>
        <taxon>Metazoa</taxon>
        <taxon>Ecdysozoa</taxon>
        <taxon>Nematoda</taxon>
        <taxon>Chromadorea</taxon>
        <taxon>Rhabditida</taxon>
        <taxon>Tylenchina</taxon>
        <taxon>Panagrolaimomorpha</taxon>
        <taxon>Strongyloidoidea</taxon>
        <taxon>Steinernematidae</taxon>
        <taxon>Steinernema</taxon>
    </lineage>
</organism>
<dbReference type="Pfam" id="PF00536">
    <property type="entry name" value="SAM_1"/>
    <property type="match status" value="1"/>
</dbReference>
<keyword evidence="20" id="KW-1185">Reference proteome</keyword>
<reference evidence="21" key="1">
    <citation type="submission" date="2016-11" db="UniProtKB">
        <authorList>
            <consortium name="WormBaseParasite"/>
        </authorList>
    </citation>
    <scope>IDENTIFICATION</scope>
</reference>
<evidence type="ECO:0000256" key="14">
    <source>
        <dbReference type="RuleBase" id="RU361128"/>
    </source>
</evidence>
<dbReference type="InterPro" id="IPR002219">
    <property type="entry name" value="PKC_DAG/PE"/>
</dbReference>
<dbReference type="Pfam" id="PF00781">
    <property type="entry name" value="DAGK_cat"/>
    <property type="match status" value="1"/>
</dbReference>
<evidence type="ECO:0000256" key="11">
    <source>
        <dbReference type="ARBA" id="ARBA00022777"/>
    </source>
</evidence>
<dbReference type="InterPro" id="IPR001206">
    <property type="entry name" value="Diacylglycerol_kinase_cat_dom"/>
</dbReference>
<sequence length="1378" mass="154369">MAIVKEAILYRRTRSTRRWRECLVRFDPKECAFGYCANFRRSSNRRRASAFQKVTPNAGWRYILLTEFSVAALHRNSGRCRFGFELITPQGVVEFGVPNRQAMEEWLSALKLLTSGTVHTADHDKQKSTAERFRMTTSTEHTWYVCSHARPVHCNYCRERLSGVASNGLSCEVCKMKSHKRCAPKIHAKCKWTNRKSVPTELKIAEDGTMYQPHQWIEGNLPMSSKCAICDRICGSVLKLQVSTEWGRSSKITDWRCAWCNVNVHDSCRSRVDRVCNLGSLKLSIIPPVSLLSYSEYDASMLGGELGGGSPLLVLVNSKSGDNQGLRMIRKFKRLLNPAQVYDIVASGPEFGLNLFRSFDSFRVLVCGGDGTVGWVFTALDKLNLHAKCQIGVLPLGTGNDLARVLGWGHVFDSETQLPHVIERFERAHSKMLDRWSVFTHEGHENVEVVPKKKVSASEKRENSVADHLTVLLSSDSYALVIKANKELIKLVRDYVARLTEHFDLLDAIEKGAREDRGEIVEDTPRLKSDLELELNERCDVLLDKLHYQLQKFEEDAAKAGETRDESGIEQEDDTSMESIHEVKGDLRLRKSSLTCDPSFVRQALHDMMEEAEKSTKVDDMYYSSSRAVKPDKRERFRKKRSKTTPSVFINDCTSIHSTTSPSPSPCAVNAPRSAMTRSSSPEASQTSGVGISPDPHFFDSAGQKPGPLRQLKPPSIGDVQPPTPCLTPSTSEPSQSFLDVTSSQSIDGGSPFLQCKEPHGKHPGLSLKPVSESDLVALTSPLKRSQSDVKSCRSDSSIFVFPEKDLRKERSMSPAHTGHSIPAFKKLQINLVGCGIRDENLVSELLILNADVEHALGNGMQTEFDSIPTEMCREKKVMNNYFGIGLDAKIALDFHNKREELADKARSRSKLFMMYGMLGGKELLHRTFRNLEQRILLECDGRRVQLPALQGLVILNIPSYSGGANFWGTSKGATFTVQSFDDKVLEVVALFSVIHVASSRMSKVVRMQNHRIAQARQIKIIITGDEPIPVQVDGEPWLQPPGHIHIVHKNRAQVLVRNPQFEATLRTWQEQNRTAPTTPTTLMQNAFAALKESAVDVDSLLEASAATMETIQRELPDVNPNIDGRILKVVADADAALTRALRDPAESRSRAARNNVADLLRNLVDTLNAHLLKSCSSECHNRTASGRLRQALDQMTRHVERYENGALNGTGMCDRVHANHADEPRNGQHAHSETDSRDDGCRRSSSRFTQWLRNRWKKRRHRGRTLSASPQVMNWSAEDVGRWLTSVQLDQYHDAFVSRDITGDQLYSLERSDLKLLGMIKTGHIKRFQKGLNDLKGGSVDYAPVEKSNPTTTLSMDEPRSASARIEHNHETSNSSH</sequence>
<evidence type="ECO:0000256" key="8">
    <source>
        <dbReference type="ARBA" id="ARBA00022723"/>
    </source>
</evidence>
<evidence type="ECO:0000256" key="4">
    <source>
        <dbReference type="ARBA" id="ARBA00009280"/>
    </source>
</evidence>
<protein>
    <recommendedName>
        <fullName evidence="14">Diacylglycerol kinase</fullName>
        <shortName evidence="14">DAG kinase</shortName>
        <ecNumber evidence="14">2.7.1.107</ecNumber>
    </recommendedName>
</protein>
<feature type="compositionally biased region" description="Polar residues" evidence="15">
    <location>
        <begin position="727"/>
        <end position="748"/>
    </location>
</feature>
<evidence type="ECO:0000256" key="6">
    <source>
        <dbReference type="ARBA" id="ARBA00022553"/>
    </source>
</evidence>
<dbReference type="InterPro" id="IPR017438">
    <property type="entry name" value="ATP-NAD_kinase_N"/>
</dbReference>
<dbReference type="InterPro" id="IPR011993">
    <property type="entry name" value="PH-like_dom_sf"/>
</dbReference>
<dbReference type="InterPro" id="IPR013761">
    <property type="entry name" value="SAM/pointed_sf"/>
</dbReference>
<dbReference type="SUPFAM" id="SSF47769">
    <property type="entry name" value="SAM/Pointed domain"/>
    <property type="match status" value="1"/>
</dbReference>
<evidence type="ECO:0000313" key="20">
    <source>
        <dbReference type="Proteomes" id="UP000095287"/>
    </source>
</evidence>
<feature type="region of interest" description="Disordered" evidence="15">
    <location>
        <begin position="557"/>
        <end position="579"/>
    </location>
</feature>
<feature type="domain" description="Phorbol-ester/DAG-type" evidence="17">
    <location>
        <begin position="213"/>
        <end position="276"/>
    </location>
</feature>
<dbReference type="InterPro" id="IPR046349">
    <property type="entry name" value="C1-like_sf"/>
</dbReference>
<dbReference type="FunFam" id="3.40.50.10330:FF:000001">
    <property type="entry name" value="Diacylglycerol kinase"/>
    <property type="match status" value="1"/>
</dbReference>
<evidence type="ECO:0000256" key="3">
    <source>
        <dbReference type="ARBA" id="ARBA00004496"/>
    </source>
</evidence>
<feature type="region of interest" description="Disordered" evidence="15">
    <location>
        <begin position="653"/>
        <end position="769"/>
    </location>
</feature>
<feature type="domain" description="Phorbol-ester/DAG-type" evidence="17">
    <location>
        <begin position="140"/>
        <end position="190"/>
    </location>
</feature>
<dbReference type="GO" id="GO:0005524">
    <property type="term" value="F:ATP binding"/>
    <property type="evidence" value="ECO:0007669"/>
    <property type="project" value="UniProtKB-KW"/>
</dbReference>